<accession>A0A814G9K6</accession>
<dbReference type="AlphaFoldDB" id="A0A814G9K6"/>
<gene>
    <name evidence="2" type="ORF">OXX778_LOCUS16030</name>
</gene>
<dbReference type="GO" id="GO:0106300">
    <property type="term" value="P:protein-DNA covalent cross-linking repair"/>
    <property type="evidence" value="ECO:0007669"/>
    <property type="project" value="TreeGrafter"/>
</dbReference>
<feature type="transmembrane region" description="Helical" evidence="1">
    <location>
        <begin position="7"/>
        <end position="31"/>
    </location>
</feature>
<name>A0A814G9K6_9BILA</name>
<keyword evidence="3" id="KW-1185">Reference proteome</keyword>
<evidence type="ECO:0000313" key="2">
    <source>
        <dbReference type="EMBL" id="CAF0993354.1"/>
    </source>
</evidence>
<feature type="transmembrane region" description="Helical" evidence="1">
    <location>
        <begin position="130"/>
        <end position="151"/>
    </location>
</feature>
<organism evidence="2 3">
    <name type="scientific">Brachionus calyciflorus</name>
    <dbReference type="NCBI Taxonomy" id="104777"/>
    <lineage>
        <taxon>Eukaryota</taxon>
        <taxon>Metazoa</taxon>
        <taxon>Spiralia</taxon>
        <taxon>Gnathifera</taxon>
        <taxon>Rotifera</taxon>
        <taxon>Eurotatoria</taxon>
        <taxon>Monogononta</taxon>
        <taxon>Pseudotrocha</taxon>
        <taxon>Ploima</taxon>
        <taxon>Brachionidae</taxon>
        <taxon>Brachionus</taxon>
    </lineage>
</organism>
<keyword evidence="1" id="KW-0472">Membrane</keyword>
<dbReference type="EMBL" id="CAJNOC010003681">
    <property type="protein sequence ID" value="CAF0993354.1"/>
    <property type="molecule type" value="Genomic_DNA"/>
</dbReference>
<comment type="caution">
    <text evidence="2">The sequence shown here is derived from an EMBL/GenBank/DDBJ whole genome shotgun (WGS) entry which is preliminary data.</text>
</comment>
<proteinExistence type="predicted"/>
<dbReference type="PANTHER" id="PTHR15949:SF3">
    <property type="entry name" value="TESTIS-EXPRESSED PROTEIN 264"/>
    <property type="match status" value="1"/>
</dbReference>
<evidence type="ECO:0000313" key="3">
    <source>
        <dbReference type="Proteomes" id="UP000663879"/>
    </source>
</evidence>
<dbReference type="GO" id="GO:0005634">
    <property type="term" value="C:nucleus"/>
    <property type="evidence" value="ECO:0007669"/>
    <property type="project" value="TreeGrafter"/>
</dbReference>
<dbReference type="PANTHER" id="PTHR15949">
    <property type="entry name" value="TESTIS-EXPRESSED PROTEIN 264"/>
    <property type="match status" value="1"/>
</dbReference>
<protein>
    <submittedName>
        <fullName evidence="2">Uncharacterized protein</fullName>
    </submittedName>
</protein>
<dbReference type="Proteomes" id="UP000663879">
    <property type="component" value="Unassembled WGS sequence"/>
</dbReference>
<dbReference type="GO" id="GO:0005657">
    <property type="term" value="C:replication fork"/>
    <property type="evidence" value="ECO:0007669"/>
    <property type="project" value="TreeGrafter"/>
</dbReference>
<reference evidence="2" key="1">
    <citation type="submission" date="2021-02" db="EMBL/GenBank/DDBJ databases">
        <authorList>
            <person name="Nowell W R."/>
        </authorList>
    </citation>
    <scope>NUCLEOTIDE SEQUENCE</scope>
    <source>
        <strain evidence="2">Ploen Becks lab</strain>
    </source>
</reference>
<evidence type="ECO:0000256" key="1">
    <source>
        <dbReference type="SAM" id="Phobius"/>
    </source>
</evidence>
<dbReference type="OrthoDB" id="2140079at2759"/>
<dbReference type="GO" id="GO:0061709">
    <property type="term" value="P:reticulophagy"/>
    <property type="evidence" value="ECO:0007669"/>
    <property type="project" value="TreeGrafter"/>
</dbReference>
<dbReference type="GO" id="GO:0005789">
    <property type="term" value="C:endoplasmic reticulum membrane"/>
    <property type="evidence" value="ECO:0007669"/>
    <property type="project" value="TreeGrafter"/>
</dbReference>
<keyword evidence="1" id="KW-1133">Transmembrane helix</keyword>
<sequence length="195" mass="22671">MTFWILFAILLGLIALLSLVYLVVSGLFFSIEVKTVKPPLAEGYFIYKFYKNSYKVCSTAFRELNSITQFSKFEKLAVYYDDPEIVKAGSQRYAVGCFIPKKNEEELNKLSKILESNGYSFKYLNKADEVVLVEFPIITSLSILIMVFRVYPKIAEYLKERELCAHPMFEFYNKDKVYVMAPTSNYENFYVSEAK</sequence>
<dbReference type="GO" id="GO:0000421">
    <property type="term" value="C:autophagosome membrane"/>
    <property type="evidence" value="ECO:0007669"/>
    <property type="project" value="TreeGrafter"/>
</dbReference>
<keyword evidence="1" id="KW-0812">Transmembrane</keyword>